<name>A0A6M3IVR9_9ZZZZ</name>
<gene>
    <name evidence="1" type="ORF">MM415B00949_0002</name>
</gene>
<evidence type="ECO:0000313" key="1">
    <source>
        <dbReference type="EMBL" id="QJA61378.1"/>
    </source>
</evidence>
<accession>A0A6M3IVR9</accession>
<reference evidence="1" key="1">
    <citation type="submission" date="2020-03" db="EMBL/GenBank/DDBJ databases">
        <title>The deep terrestrial virosphere.</title>
        <authorList>
            <person name="Holmfeldt K."/>
            <person name="Nilsson E."/>
            <person name="Simone D."/>
            <person name="Lopez-Fernandez M."/>
            <person name="Wu X."/>
            <person name="de Brujin I."/>
            <person name="Lundin D."/>
            <person name="Andersson A."/>
            <person name="Bertilsson S."/>
            <person name="Dopson M."/>
        </authorList>
    </citation>
    <scope>NUCLEOTIDE SEQUENCE</scope>
    <source>
        <strain evidence="1">MM415B00949</strain>
    </source>
</reference>
<sequence>MSKTLLGMVTFGNLMFSKLTIESILNTTTKPLDLFVVVGKPGDKETIDWLEKNGIPHVVHPENYGFPYGLNDIYDRGWKDNSYDNIIIAGNDIIAYPNAIDSLIEVADTTKYEWVSACQYDVKALIRDFPECGQFFKGSRCEIDDDGLESECWNKFKGYDSPIKVSQPGLSDIHNLALYKRSVYEKVGYIDVNFYPAYFSDNDYARRGVNVGMAEVAGTLVSAVYFHFWSRTIHQGNNILIDKHHSYFRANAQFYMIKWGGEFGRESYNIPFGGKHFMLSQGITLDPVLNIQSREQEKNIVAYWRELAT</sequence>
<protein>
    <submittedName>
        <fullName evidence="1">Putative methyltransferase</fullName>
    </submittedName>
</protein>
<dbReference type="SUPFAM" id="SSF53448">
    <property type="entry name" value="Nucleotide-diphospho-sugar transferases"/>
    <property type="match status" value="1"/>
</dbReference>
<dbReference type="EMBL" id="MT141440">
    <property type="protein sequence ID" value="QJA61378.1"/>
    <property type="molecule type" value="Genomic_DNA"/>
</dbReference>
<proteinExistence type="predicted"/>
<dbReference type="AlphaFoldDB" id="A0A6M3IVR9"/>
<dbReference type="GO" id="GO:0032259">
    <property type="term" value="P:methylation"/>
    <property type="evidence" value="ECO:0007669"/>
    <property type="project" value="UniProtKB-KW"/>
</dbReference>
<organism evidence="1">
    <name type="scientific">viral metagenome</name>
    <dbReference type="NCBI Taxonomy" id="1070528"/>
    <lineage>
        <taxon>unclassified sequences</taxon>
        <taxon>metagenomes</taxon>
        <taxon>organismal metagenomes</taxon>
    </lineage>
</organism>
<dbReference type="GO" id="GO:0008168">
    <property type="term" value="F:methyltransferase activity"/>
    <property type="evidence" value="ECO:0007669"/>
    <property type="project" value="UniProtKB-KW"/>
</dbReference>
<keyword evidence="1" id="KW-0489">Methyltransferase</keyword>
<dbReference type="InterPro" id="IPR029044">
    <property type="entry name" value="Nucleotide-diphossugar_trans"/>
</dbReference>
<dbReference type="Gene3D" id="3.90.550.10">
    <property type="entry name" value="Spore Coat Polysaccharide Biosynthesis Protein SpsA, Chain A"/>
    <property type="match status" value="1"/>
</dbReference>
<keyword evidence="1" id="KW-0808">Transferase</keyword>